<keyword evidence="9" id="KW-0133">Cell shape</keyword>
<evidence type="ECO:0000256" key="2">
    <source>
        <dbReference type="ARBA" id="ARBA00004236"/>
    </source>
</evidence>
<feature type="transmembrane region" description="Helical" evidence="14">
    <location>
        <begin position="20"/>
        <end position="40"/>
    </location>
</feature>
<dbReference type="InterPro" id="IPR001460">
    <property type="entry name" value="PCN-bd_Tpept"/>
</dbReference>
<dbReference type="NCBIfam" id="TIGR03423">
    <property type="entry name" value="pbp2_mrdA"/>
    <property type="match status" value="1"/>
</dbReference>
<evidence type="ECO:0000256" key="8">
    <source>
        <dbReference type="ARBA" id="ARBA00022801"/>
    </source>
</evidence>
<keyword evidence="5" id="KW-0121">Carboxypeptidase</keyword>
<evidence type="ECO:0000256" key="1">
    <source>
        <dbReference type="ARBA" id="ARBA00004167"/>
    </source>
</evidence>
<sequence length="627" mass="69818">MDNLLRSTDNKWFRHRLSVVTYFVTVAFALLFLRLFYLQIIEGTDYRQLSENNCIRSQNIEYSRGMLLDRNGVLLVDNRPSFNLSVVLSNAKPLELTITKLSKYINVPAEDLMQQVSGIKGISCYKPFVLKQDIGRDILAAIEAHKYDLPGISVDVQPKRFYMQGNRAAHLIGYLSEISANELKNEKYSENKPGEYIGKFGIEKTFEKYLTGKRGVRQVEVNAVGQVIRVLNTADAEAGDNIYLTIDERLQRKAEELLENKAGAVVAMEPYSGEILAMASSPSFDPNLFVSGMTHDEWNNLISHPQRPIENKAIMGTYPPASTYKIITALAALEEKIIDKNTTFYCPGYLAHGNRKYMCWKKGGHGRVNVVKALAESCDVFFYNIGQRLDIDKLERYAKSCGLGSSTGIDLEHEGSGLIPSSKWKKKRFGYSWSSGESLSAVIGQGYNLVTPIQLLVLISEIANGGNKIKPLVVKKIINPEGKVILESKPENLGRISASQSTIDIIREGLCDVVNKNYGTAYRSRIDGGIEMCGKTGTAQVVGRKKDESNYDKKIIPYLHKSHALFVCYSPAANPKIAVAVVIEHGEHGATTAAPIAKELIQTFLNPINEEDQTSSDEAVKYKQVYD</sequence>
<feature type="domain" description="Penicillin-binding protein dimerisation" evidence="16">
    <location>
        <begin position="63"/>
        <end position="231"/>
    </location>
</feature>
<keyword evidence="4" id="KW-0997">Cell inner membrane</keyword>
<dbReference type="Pfam" id="PF00905">
    <property type="entry name" value="Transpeptidase"/>
    <property type="match status" value="1"/>
</dbReference>
<evidence type="ECO:0000256" key="12">
    <source>
        <dbReference type="ARBA" id="ARBA00023136"/>
    </source>
</evidence>
<evidence type="ECO:0000256" key="6">
    <source>
        <dbReference type="ARBA" id="ARBA00022670"/>
    </source>
</evidence>
<keyword evidence="13" id="KW-0961">Cell wall biogenesis/degradation</keyword>
<dbReference type="InterPro" id="IPR050515">
    <property type="entry name" value="Beta-lactam/transpept"/>
</dbReference>
<evidence type="ECO:0000256" key="3">
    <source>
        <dbReference type="ARBA" id="ARBA00022475"/>
    </source>
</evidence>
<dbReference type="PANTHER" id="PTHR30627">
    <property type="entry name" value="PEPTIDOGLYCAN D,D-TRANSPEPTIDASE"/>
    <property type="match status" value="1"/>
</dbReference>
<keyword evidence="8" id="KW-0378">Hydrolase</keyword>
<reference evidence="17" key="1">
    <citation type="journal article" date="2011" name="Environ. Microbiol.">
        <title>Genomic insights into the metabolic potential of the polycyclic aromatic hydrocarbon degrading sulfate-reducing Deltaproteobacterium N47.</title>
        <authorList>
            <person name="Bergmann F."/>
            <person name="Selesi D."/>
            <person name="Weinmaier T."/>
            <person name="Tischler P."/>
            <person name="Rattei T."/>
            <person name="Meckenstock R.U."/>
        </authorList>
    </citation>
    <scope>NUCLEOTIDE SEQUENCE</scope>
</reference>
<dbReference type="GO" id="GO:0009002">
    <property type="term" value="F:serine-type D-Ala-D-Ala carboxypeptidase activity"/>
    <property type="evidence" value="ECO:0007669"/>
    <property type="project" value="InterPro"/>
</dbReference>
<dbReference type="Gene3D" id="3.30.1390.30">
    <property type="entry name" value="Penicillin-binding protein 2a, domain 3"/>
    <property type="match status" value="1"/>
</dbReference>
<comment type="subcellular location">
    <subcellularLocation>
        <location evidence="2">Cell membrane</location>
    </subcellularLocation>
    <subcellularLocation>
        <location evidence="1">Membrane</location>
        <topology evidence="1">Single-pass membrane protein</topology>
    </subcellularLocation>
</comment>
<keyword evidence="10" id="KW-0573">Peptidoglycan synthesis</keyword>
<evidence type="ECO:0000256" key="5">
    <source>
        <dbReference type="ARBA" id="ARBA00022645"/>
    </source>
</evidence>
<keyword evidence="11 14" id="KW-1133">Transmembrane helix</keyword>
<dbReference type="EMBL" id="FR695877">
    <property type="protein sequence ID" value="CBX30944.1"/>
    <property type="molecule type" value="Genomic_DNA"/>
</dbReference>
<dbReference type="GO" id="GO:0009252">
    <property type="term" value="P:peptidoglycan biosynthetic process"/>
    <property type="evidence" value="ECO:0007669"/>
    <property type="project" value="UniProtKB-KW"/>
</dbReference>
<accession>E1YLG1</accession>
<proteinExistence type="predicted"/>
<dbReference type="FunFam" id="3.40.710.10:FF:000024">
    <property type="entry name" value="Penicillin-binding protein 2"/>
    <property type="match status" value="1"/>
</dbReference>
<keyword evidence="6" id="KW-0645">Protease</keyword>
<evidence type="ECO:0000259" key="16">
    <source>
        <dbReference type="Pfam" id="PF03717"/>
    </source>
</evidence>
<name>E1YLG1_9BACT</name>
<dbReference type="InterPro" id="IPR017790">
    <property type="entry name" value="Penicillin-binding_protein_2"/>
</dbReference>
<evidence type="ECO:0000313" key="17">
    <source>
        <dbReference type="EMBL" id="CBX30944.1"/>
    </source>
</evidence>
<organism evidence="17">
    <name type="scientific">uncultured Desulfobacterium sp</name>
    <dbReference type="NCBI Taxonomy" id="201089"/>
    <lineage>
        <taxon>Bacteria</taxon>
        <taxon>Pseudomonadati</taxon>
        <taxon>Thermodesulfobacteriota</taxon>
        <taxon>Desulfobacteria</taxon>
        <taxon>Desulfobacterales</taxon>
        <taxon>Desulfobacteriaceae</taxon>
        <taxon>Desulfobacterium</taxon>
        <taxon>environmental samples</taxon>
    </lineage>
</organism>
<dbReference type="Gene3D" id="3.40.710.10">
    <property type="entry name" value="DD-peptidase/beta-lactamase superfamily"/>
    <property type="match status" value="1"/>
</dbReference>
<evidence type="ECO:0000256" key="10">
    <source>
        <dbReference type="ARBA" id="ARBA00022984"/>
    </source>
</evidence>
<dbReference type="PANTHER" id="PTHR30627:SF2">
    <property type="entry name" value="PEPTIDOGLYCAN D,D-TRANSPEPTIDASE MRDA"/>
    <property type="match status" value="1"/>
</dbReference>
<dbReference type="SUPFAM" id="SSF56601">
    <property type="entry name" value="beta-lactamase/transpeptidase-like"/>
    <property type="match status" value="1"/>
</dbReference>
<evidence type="ECO:0000256" key="4">
    <source>
        <dbReference type="ARBA" id="ARBA00022519"/>
    </source>
</evidence>
<keyword evidence="3" id="KW-1003">Cell membrane</keyword>
<dbReference type="GO" id="GO:0071555">
    <property type="term" value="P:cell wall organization"/>
    <property type="evidence" value="ECO:0007669"/>
    <property type="project" value="UniProtKB-KW"/>
</dbReference>
<keyword evidence="12 14" id="KW-0472">Membrane</keyword>
<dbReference type="InterPro" id="IPR012338">
    <property type="entry name" value="Beta-lactam/transpept-like"/>
</dbReference>
<evidence type="ECO:0000256" key="11">
    <source>
        <dbReference type="ARBA" id="ARBA00022989"/>
    </source>
</evidence>
<evidence type="ECO:0000256" key="7">
    <source>
        <dbReference type="ARBA" id="ARBA00022692"/>
    </source>
</evidence>
<feature type="domain" description="Penicillin-binding protein transpeptidase" evidence="15">
    <location>
        <begin position="263"/>
        <end position="602"/>
    </location>
</feature>
<evidence type="ECO:0000256" key="14">
    <source>
        <dbReference type="SAM" id="Phobius"/>
    </source>
</evidence>
<dbReference type="Gene3D" id="3.90.1310.10">
    <property type="entry name" value="Penicillin-binding protein 2a (Domain 2)"/>
    <property type="match status" value="1"/>
</dbReference>
<protein>
    <recommendedName>
        <fullName evidence="18">Penicillin-binding protein 2</fullName>
    </recommendedName>
</protein>
<dbReference type="Pfam" id="PF03717">
    <property type="entry name" value="PBP_dimer"/>
    <property type="match status" value="1"/>
</dbReference>
<dbReference type="InterPro" id="IPR005311">
    <property type="entry name" value="PBP_dimer"/>
</dbReference>
<evidence type="ECO:0000256" key="9">
    <source>
        <dbReference type="ARBA" id="ARBA00022960"/>
    </source>
</evidence>
<dbReference type="GO" id="GO:0006508">
    <property type="term" value="P:proteolysis"/>
    <property type="evidence" value="ECO:0007669"/>
    <property type="project" value="UniProtKB-KW"/>
</dbReference>
<dbReference type="GO" id="GO:0008360">
    <property type="term" value="P:regulation of cell shape"/>
    <property type="evidence" value="ECO:0007669"/>
    <property type="project" value="UniProtKB-KW"/>
</dbReference>
<keyword evidence="7 14" id="KW-0812">Transmembrane</keyword>
<dbReference type="SUPFAM" id="SSF56519">
    <property type="entry name" value="Penicillin binding protein dimerisation domain"/>
    <property type="match status" value="1"/>
</dbReference>
<dbReference type="InterPro" id="IPR036138">
    <property type="entry name" value="PBP_dimer_sf"/>
</dbReference>
<gene>
    <name evidence="17" type="ORF">N47_E44560</name>
</gene>
<evidence type="ECO:0008006" key="18">
    <source>
        <dbReference type="Google" id="ProtNLM"/>
    </source>
</evidence>
<dbReference type="GO" id="GO:0005886">
    <property type="term" value="C:plasma membrane"/>
    <property type="evidence" value="ECO:0007669"/>
    <property type="project" value="UniProtKB-SubCell"/>
</dbReference>
<dbReference type="GO" id="GO:0008658">
    <property type="term" value="F:penicillin binding"/>
    <property type="evidence" value="ECO:0007669"/>
    <property type="project" value="InterPro"/>
</dbReference>
<evidence type="ECO:0000259" key="15">
    <source>
        <dbReference type="Pfam" id="PF00905"/>
    </source>
</evidence>
<evidence type="ECO:0000256" key="13">
    <source>
        <dbReference type="ARBA" id="ARBA00023316"/>
    </source>
</evidence>
<dbReference type="GO" id="GO:0071972">
    <property type="term" value="F:peptidoglycan L,D-transpeptidase activity"/>
    <property type="evidence" value="ECO:0007669"/>
    <property type="project" value="TreeGrafter"/>
</dbReference>
<dbReference type="AlphaFoldDB" id="E1YLG1"/>